<name>A0ABP7Q2P0_9GAMM</name>
<dbReference type="EMBL" id="BAABBO010000018">
    <property type="protein sequence ID" value="GAA3975520.1"/>
    <property type="molecule type" value="Genomic_DNA"/>
</dbReference>
<sequence length="249" mass="27922">MIIEQLKALAIAAQGRSGLPGAVCDYPAYRALHITAGNFLGIERLEQNLAHFLEQRESRLDRITTFVRACDLDPAPALAAGHDPLPFLEGLDSWVTEHWSTGRIPKQRLSRQFWAEHCDDGSTPLYGFLSDLGLLMGEILIAQRPECRWSFDVMARNREHSSFVNRLVVAGLAVPADVTLPSYYDPGLSAFFAMRTIRYHPDPGQHDLTWNIRARLSYYPALEVAPSAADPVIERSTHVEPERTLVTEE</sequence>
<comment type="caution">
    <text evidence="1">The sequence shown here is derived from an EMBL/GenBank/DDBJ whole genome shotgun (WGS) entry which is preliminary data.</text>
</comment>
<dbReference type="RefSeq" id="WP_344808905.1">
    <property type="nucleotide sequence ID" value="NZ_BAABBO010000018.1"/>
</dbReference>
<organism evidence="1 2">
    <name type="scientific">Allohahella marinimesophila</name>
    <dbReference type="NCBI Taxonomy" id="1054972"/>
    <lineage>
        <taxon>Bacteria</taxon>
        <taxon>Pseudomonadati</taxon>
        <taxon>Pseudomonadota</taxon>
        <taxon>Gammaproteobacteria</taxon>
        <taxon>Oceanospirillales</taxon>
        <taxon>Hahellaceae</taxon>
        <taxon>Allohahella</taxon>
    </lineage>
</organism>
<proteinExistence type="predicted"/>
<protein>
    <submittedName>
        <fullName evidence="1">Uncharacterized protein</fullName>
    </submittedName>
</protein>
<dbReference type="Proteomes" id="UP001501337">
    <property type="component" value="Unassembled WGS sequence"/>
</dbReference>
<keyword evidence="2" id="KW-1185">Reference proteome</keyword>
<reference evidence="2" key="1">
    <citation type="journal article" date="2019" name="Int. J. Syst. Evol. Microbiol.">
        <title>The Global Catalogue of Microorganisms (GCM) 10K type strain sequencing project: providing services to taxonomists for standard genome sequencing and annotation.</title>
        <authorList>
            <consortium name="The Broad Institute Genomics Platform"/>
            <consortium name="The Broad Institute Genome Sequencing Center for Infectious Disease"/>
            <person name="Wu L."/>
            <person name="Ma J."/>
        </authorList>
    </citation>
    <scope>NUCLEOTIDE SEQUENCE [LARGE SCALE GENOMIC DNA]</scope>
    <source>
        <strain evidence="2">JCM 17555</strain>
    </source>
</reference>
<evidence type="ECO:0000313" key="2">
    <source>
        <dbReference type="Proteomes" id="UP001501337"/>
    </source>
</evidence>
<accession>A0ABP7Q2P0</accession>
<evidence type="ECO:0000313" key="1">
    <source>
        <dbReference type="EMBL" id="GAA3975520.1"/>
    </source>
</evidence>
<gene>
    <name evidence="1" type="ORF">GCM10022278_35540</name>
</gene>